<proteinExistence type="predicted"/>
<evidence type="ECO:0000313" key="2">
    <source>
        <dbReference type="Proteomes" id="UP000004561"/>
    </source>
</evidence>
<evidence type="ECO:0000313" key="1">
    <source>
        <dbReference type="EMBL" id="EJC00835.1"/>
    </source>
</evidence>
<accession>I9W9Z7</accession>
<comment type="caution">
    <text evidence="1">The sequence shown here is derived from an EMBL/GenBank/DDBJ whole genome shotgun (WGS) entry which is preliminary data.</text>
</comment>
<sequence length="42" mass="4718">MPHATNHKSTTATEKIKCTIARNHLNIKCWSVSFFLFVKGVG</sequence>
<dbReference type="AlphaFoldDB" id="I9W9Z7"/>
<dbReference type="EMBL" id="AKPL01000005">
    <property type="protein sequence ID" value="EJC00835.1"/>
    <property type="molecule type" value="Genomic_DNA"/>
</dbReference>
<protein>
    <submittedName>
        <fullName evidence="1">Uncharacterized protein</fullName>
    </submittedName>
</protein>
<reference evidence="1 2" key="1">
    <citation type="journal article" date="2013" name="Pathog. Dis.">
        <title>Genome sequences of 65 Helicobacter pylori strains isolated from asymptomatic individuals and patients with gastric cancer, peptic ulcer disease, or gastritis.</title>
        <authorList>
            <person name="Blanchard T.G."/>
            <person name="Czinn S.J."/>
            <person name="Correa P."/>
            <person name="Nakazawa T."/>
            <person name="Keelan M."/>
            <person name="Morningstar L."/>
            <person name="Santana-Cruz I."/>
            <person name="Maroo A."/>
            <person name="McCracken C."/>
            <person name="Shefchek K."/>
            <person name="Daugherty S."/>
            <person name="Song Y."/>
            <person name="Fraser C.M."/>
            <person name="Fricke W.F."/>
        </authorList>
    </citation>
    <scope>NUCLEOTIDE SEQUENCE [LARGE SCALE GENOMIC DNA]</scope>
    <source>
        <strain evidence="1 2">Hp P-4</strain>
    </source>
</reference>
<organism evidence="1 2">
    <name type="scientific">Helicobacter pylori Hp P-4</name>
    <dbReference type="NCBI Taxonomy" id="992075"/>
    <lineage>
        <taxon>Bacteria</taxon>
        <taxon>Pseudomonadati</taxon>
        <taxon>Campylobacterota</taxon>
        <taxon>Epsilonproteobacteria</taxon>
        <taxon>Campylobacterales</taxon>
        <taxon>Helicobacteraceae</taxon>
        <taxon>Helicobacter</taxon>
    </lineage>
</organism>
<dbReference type="Proteomes" id="UP000004561">
    <property type="component" value="Unassembled WGS sequence"/>
</dbReference>
<name>I9W9Z7_HELPX</name>
<gene>
    <name evidence="1" type="ORF">HPHPP4_1535</name>
</gene>